<evidence type="ECO:0000256" key="2">
    <source>
        <dbReference type="SAM" id="MobiDB-lite"/>
    </source>
</evidence>
<dbReference type="InterPro" id="IPR054612">
    <property type="entry name" value="Phage_capsid-like_C"/>
</dbReference>
<evidence type="ECO:0000313" key="5">
    <source>
        <dbReference type="Proteomes" id="UP001168883"/>
    </source>
</evidence>
<accession>A0ABT8VHU9</accession>
<evidence type="ECO:0000256" key="1">
    <source>
        <dbReference type="ARBA" id="ARBA00004328"/>
    </source>
</evidence>
<comment type="caution">
    <text evidence="4">The sequence shown here is derived from an EMBL/GenBank/DDBJ whole genome shotgun (WGS) entry which is preliminary data.</text>
</comment>
<dbReference type="Gene3D" id="3.30.2400.10">
    <property type="entry name" value="Major capsid protein gp5"/>
    <property type="match status" value="1"/>
</dbReference>
<gene>
    <name evidence="4" type="ORF">Q3C12_26475</name>
</gene>
<dbReference type="InterPro" id="IPR024455">
    <property type="entry name" value="Phage_capsid"/>
</dbReference>
<name>A0ABT8VHU9_9BACL</name>
<dbReference type="Proteomes" id="UP001168883">
    <property type="component" value="Unassembled WGS sequence"/>
</dbReference>
<proteinExistence type="predicted"/>
<reference evidence="4" key="1">
    <citation type="submission" date="2023-07" db="EMBL/GenBank/DDBJ databases">
        <authorList>
            <person name="Aktuganov G."/>
            <person name="Boyko T."/>
            <person name="Delegan Y."/>
            <person name="Galimzianova N."/>
            <person name="Gilvanova E."/>
            <person name="Korobov V."/>
            <person name="Kuzmina L."/>
            <person name="Melentiev A."/>
            <person name="Milman P."/>
            <person name="Ryabova A."/>
            <person name="Stupak E."/>
            <person name="Yasakov T."/>
            <person name="Zharikova N."/>
            <person name="Zhurenko E."/>
        </authorList>
    </citation>
    <scope>NUCLEOTIDE SEQUENCE</scope>
    <source>
        <strain evidence="4">IB-739</strain>
    </source>
</reference>
<feature type="region of interest" description="Disordered" evidence="2">
    <location>
        <begin position="83"/>
        <end position="107"/>
    </location>
</feature>
<organism evidence="4 5">
    <name type="scientific">Paenibacillus ehimensis</name>
    <dbReference type="NCBI Taxonomy" id="79264"/>
    <lineage>
        <taxon>Bacteria</taxon>
        <taxon>Bacillati</taxon>
        <taxon>Bacillota</taxon>
        <taxon>Bacilli</taxon>
        <taxon>Bacillales</taxon>
        <taxon>Paenibacillaceae</taxon>
        <taxon>Paenibacillus</taxon>
    </lineage>
</organism>
<keyword evidence="5" id="KW-1185">Reference proteome</keyword>
<dbReference type="Pfam" id="PF05065">
    <property type="entry name" value="Phage_capsid"/>
    <property type="match status" value="1"/>
</dbReference>
<comment type="subcellular location">
    <subcellularLocation>
        <location evidence="1">Virion</location>
    </subcellularLocation>
</comment>
<evidence type="ECO:0000313" key="4">
    <source>
        <dbReference type="EMBL" id="MDO3680560.1"/>
    </source>
</evidence>
<dbReference type="Gene3D" id="3.30.2320.10">
    <property type="entry name" value="hypothetical protein PF0899 domain"/>
    <property type="match status" value="1"/>
</dbReference>
<dbReference type="SUPFAM" id="SSF56563">
    <property type="entry name" value="Major capsid protein gp5"/>
    <property type="match status" value="1"/>
</dbReference>
<feature type="domain" description="Phage capsid-like C-terminal" evidence="3">
    <location>
        <begin position="149"/>
        <end position="420"/>
    </location>
</feature>
<dbReference type="RefSeq" id="WP_025849107.1">
    <property type="nucleotide sequence ID" value="NZ_JAUMKJ010000042.1"/>
</dbReference>
<evidence type="ECO:0000259" key="3">
    <source>
        <dbReference type="Pfam" id="PF05065"/>
    </source>
</evidence>
<protein>
    <submittedName>
        <fullName evidence="4">Phage major capsid protein</fullName>
    </submittedName>
</protein>
<dbReference type="NCBIfam" id="TIGR01554">
    <property type="entry name" value="major_cap_HK97"/>
    <property type="match status" value="1"/>
</dbReference>
<sequence>MALKQLMLGKKIEQRKAVLAELLEQENGLNTRSAELEAAVEEAKTDEEIAAVEEEVTALEAQKAELDEKKSKLEGEIAELEGELEQLNANDPRDQQRSANTQRRGGNEMTKEYHIAQVRKMLETGEYYHLPEVRDFYEKFKNLRVVTGGELTIPNIVINRIMDIVGDYTTLYPLVDKIRVSGTARILIDTDTAPATWMEMKSSLPTGDVGTITNVDFDGFKVGKVTFVDNYLLQDSIINLDDYVVRKIARAIAKALDLAILKGEGSANKQPTGIIPAIPAGNKVTVEADAKLLVNLLKQVSLVDTGDDSVGEIVAVMKRQTYYNRLLEYSINVNSEGNVVGKLPNLQQPDLCGLRVKFNQNMPLDEVIFGEFEQYTLVEREDISIDRSEHVKFVEDQMAFRGKGRFDGKPVRPEAFALVTITEPTNP</sequence>
<dbReference type="EMBL" id="JAUMKJ010000042">
    <property type="protein sequence ID" value="MDO3680560.1"/>
    <property type="molecule type" value="Genomic_DNA"/>
</dbReference>